<evidence type="ECO:0000256" key="2">
    <source>
        <dbReference type="ARBA" id="ARBA00006044"/>
    </source>
</evidence>
<keyword evidence="9" id="KW-0624">Polysaccharide degradation</keyword>
<feature type="coiled-coil region" evidence="10">
    <location>
        <begin position="239"/>
        <end position="273"/>
    </location>
</feature>
<dbReference type="InterPro" id="IPR001722">
    <property type="entry name" value="Glyco_hydro_7"/>
</dbReference>
<comment type="similarity">
    <text evidence="2">Belongs to the glycosyl hydrolase 7 (cellulase C) family.</text>
</comment>
<evidence type="ECO:0000256" key="3">
    <source>
        <dbReference type="ARBA" id="ARBA00012561"/>
    </source>
</evidence>
<dbReference type="Gene3D" id="2.70.100.10">
    <property type="entry name" value="Glycoside hydrolase, family 7, domain"/>
    <property type="match status" value="2"/>
</dbReference>
<dbReference type="Pfam" id="PF00840">
    <property type="entry name" value="Glyco_hydro_7"/>
    <property type="match status" value="1"/>
</dbReference>
<evidence type="ECO:0000256" key="11">
    <source>
        <dbReference type="SAM" id="MobiDB-lite"/>
    </source>
</evidence>
<protein>
    <recommendedName>
        <fullName evidence="3">cellulose 1,4-beta-cellobiosidase (non-reducing end)</fullName>
        <ecNumber evidence="3">3.2.1.91</ecNumber>
    </recommendedName>
</protein>
<dbReference type="SUPFAM" id="SSF49899">
    <property type="entry name" value="Concanavalin A-like lectins/glucanases"/>
    <property type="match status" value="1"/>
</dbReference>
<evidence type="ECO:0000256" key="4">
    <source>
        <dbReference type="ARBA" id="ARBA00022729"/>
    </source>
</evidence>
<evidence type="ECO:0000256" key="1">
    <source>
        <dbReference type="ARBA" id="ARBA00001641"/>
    </source>
</evidence>
<dbReference type="EC" id="3.2.1.91" evidence="3"/>
<dbReference type="PANTHER" id="PTHR33753">
    <property type="entry name" value="1,4-BETA-D-GLUCAN CELLOBIOHYDROLASE B"/>
    <property type="match status" value="1"/>
</dbReference>
<dbReference type="PANTHER" id="PTHR33753:SF2">
    <property type="entry name" value="GLYCOSIDE HYDROLASE FAMILY 7 PROTEIN"/>
    <property type="match status" value="1"/>
</dbReference>
<feature type="signal peptide" evidence="12">
    <location>
        <begin position="1"/>
        <end position="17"/>
    </location>
</feature>
<keyword evidence="7" id="KW-0119">Carbohydrate metabolism</keyword>
<comment type="caution">
    <text evidence="13">The sequence shown here is derived from an EMBL/GenBank/DDBJ whole genome shotgun (WGS) entry which is preliminary data.</text>
</comment>
<feature type="chain" id="PRO_5017823706" description="cellulose 1,4-beta-cellobiosidase (non-reducing end)" evidence="12">
    <location>
        <begin position="18"/>
        <end position="434"/>
    </location>
</feature>
<dbReference type="EMBL" id="PDLM01000005">
    <property type="protein sequence ID" value="RDW77539.1"/>
    <property type="molecule type" value="Genomic_DNA"/>
</dbReference>
<dbReference type="GO" id="GO:0030245">
    <property type="term" value="P:cellulose catabolic process"/>
    <property type="evidence" value="ECO:0007669"/>
    <property type="project" value="UniProtKB-KW"/>
</dbReference>
<accession>A0A3D8RU07</accession>
<dbReference type="InterPro" id="IPR013320">
    <property type="entry name" value="ConA-like_dom_sf"/>
</dbReference>
<dbReference type="InterPro" id="IPR037019">
    <property type="entry name" value="Glyco_hydro_7_sf"/>
</dbReference>
<keyword evidence="6" id="KW-0136">Cellulose degradation</keyword>
<evidence type="ECO:0000256" key="9">
    <source>
        <dbReference type="ARBA" id="ARBA00023326"/>
    </source>
</evidence>
<keyword evidence="5" id="KW-0378">Hydrolase</keyword>
<keyword evidence="4 12" id="KW-0732">Signal</keyword>
<dbReference type="GO" id="GO:0016162">
    <property type="term" value="F:cellulose 1,4-beta-cellobiosidase activity"/>
    <property type="evidence" value="ECO:0007669"/>
    <property type="project" value="UniProtKB-EC"/>
</dbReference>
<feature type="region of interest" description="Disordered" evidence="11">
    <location>
        <begin position="379"/>
        <end position="405"/>
    </location>
</feature>
<sequence>MHRRIALVAALAAFARSQQDGTLQTETHPTLTWQKCTAKNACTTVTGKVVIDSNWRWLHNVGGADYAATYGATTSGSSLKLSFVTVGSSTTNIGSRLFPMDTDTSYQQFSLLNQEFTFDVNVFNLPCGLNGALYLVSMDKDGGMARYPANKAGAKYGVGLMLKAGFHDSEGLDNNFRSFHSDIDFWFSQSIQEAEDRRAQVVMKEAIKAKELATRWEAEEVKSEWTEIIRLQEIQKSAEAQLKQQEDFAKDLLRAEEEQAARAKADILAAQDVARVWEEEKQRFAQQEDFAREVFRVEEEKTSKIHNDILAAQRAQVEWERETREQAEQEQREAARIAKEEKNARIEKEEKEKAEAAAAEMRRRKEVEIRNQQILAEKKKREQENIANELRRRREREESERRARQADCVSCMETKERSDMAVLAYGHAYCGECV</sequence>
<proteinExistence type="inferred from homology"/>
<evidence type="ECO:0000256" key="6">
    <source>
        <dbReference type="ARBA" id="ARBA00023001"/>
    </source>
</evidence>
<organism evidence="13 14">
    <name type="scientific">Coleophoma cylindrospora</name>
    <dbReference type="NCBI Taxonomy" id="1849047"/>
    <lineage>
        <taxon>Eukaryota</taxon>
        <taxon>Fungi</taxon>
        <taxon>Dikarya</taxon>
        <taxon>Ascomycota</taxon>
        <taxon>Pezizomycotina</taxon>
        <taxon>Leotiomycetes</taxon>
        <taxon>Helotiales</taxon>
        <taxon>Dermateaceae</taxon>
        <taxon>Coleophoma</taxon>
    </lineage>
</organism>
<dbReference type="AlphaFoldDB" id="A0A3D8RU07"/>
<comment type="catalytic activity">
    <reaction evidence="1">
        <text>Hydrolysis of (1-&gt;4)-beta-D-glucosidic linkages in cellulose and cellotetraose, releasing cellobiose from the non-reducing ends of the chains.</text>
        <dbReference type="EC" id="3.2.1.91"/>
    </reaction>
</comment>
<evidence type="ECO:0000256" key="7">
    <source>
        <dbReference type="ARBA" id="ARBA00023277"/>
    </source>
</evidence>
<evidence type="ECO:0000256" key="12">
    <source>
        <dbReference type="SAM" id="SignalP"/>
    </source>
</evidence>
<name>A0A3D8RU07_9HELO</name>
<keyword evidence="14" id="KW-1185">Reference proteome</keyword>
<evidence type="ECO:0000313" key="13">
    <source>
        <dbReference type="EMBL" id="RDW77539.1"/>
    </source>
</evidence>
<evidence type="ECO:0000256" key="10">
    <source>
        <dbReference type="SAM" id="Coils"/>
    </source>
</evidence>
<reference evidence="13 14" key="1">
    <citation type="journal article" date="2018" name="IMA Fungus">
        <title>IMA Genome-F 9: Draft genome sequence of Annulohypoxylon stygium, Aspergillus mulundensis, Berkeleyomyces basicola (syn. Thielaviopsis basicola), Ceratocystis smalleyi, two Cercospora beticola strains, Coleophoma cylindrospora, Fusarium fracticaudum, Phialophora cf. hyalina, and Morchella septimelata.</title>
        <authorList>
            <person name="Wingfield B.D."/>
            <person name="Bills G.F."/>
            <person name="Dong Y."/>
            <person name="Huang W."/>
            <person name="Nel W.J."/>
            <person name="Swalarsk-Parry B.S."/>
            <person name="Vaghefi N."/>
            <person name="Wilken P.M."/>
            <person name="An Z."/>
            <person name="de Beer Z.W."/>
            <person name="De Vos L."/>
            <person name="Chen L."/>
            <person name="Duong T.A."/>
            <person name="Gao Y."/>
            <person name="Hammerbacher A."/>
            <person name="Kikkert J.R."/>
            <person name="Li Y."/>
            <person name="Li H."/>
            <person name="Li K."/>
            <person name="Li Q."/>
            <person name="Liu X."/>
            <person name="Ma X."/>
            <person name="Naidoo K."/>
            <person name="Pethybridge S.J."/>
            <person name="Sun J."/>
            <person name="Steenkamp E.T."/>
            <person name="van der Nest M.A."/>
            <person name="van Wyk S."/>
            <person name="Wingfield M.J."/>
            <person name="Xiong C."/>
            <person name="Yue Q."/>
            <person name="Zhang X."/>
        </authorList>
    </citation>
    <scope>NUCLEOTIDE SEQUENCE [LARGE SCALE GENOMIC DNA]</scope>
    <source>
        <strain evidence="13 14">BP6252</strain>
    </source>
</reference>
<keyword evidence="10" id="KW-0175">Coiled coil</keyword>
<keyword evidence="8" id="KW-0326">Glycosidase</keyword>
<gene>
    <name evidence="13" type="ORF">BP6252_05592</name>
</gene>
<dbReference type="STRING" id="1849047.A0A3D8RU07"/>
<evidence type="ECO:0000256" key="8">
    <source>
        <dbReference type="ARBA" id="ARBA00023295"/>
    </source>
</evidence>
<evidence type="ECO:0000256" key="5">
    <source>
        <dbReference type="ARBA" id="ARBA00022801"/>
    </source>
</evidence>
<dbReference type="Proteomes" id="UP000256645">
    <property type="component" value="Unassembled WGS sequence"/>
</dbReference>
<evidence type="ECO:0000313" key="14">
    <source>
        <dbReference type="Proteomes" id="UP000256645"/>
    </source>
</evidence>